<dbReference type="GO" id="GO:0016301">
    <property type="term" value="F:kinase activity"/>
    <property type="evidence" value="ECO:0007669"/>
    <property type="project" value="UniProtKB-KW"/>
</dbReference>
<evidence type="ECO:0000256" key="7">
    <source>
        <dbReference type="ARBA" id="ARBA00022777"/>
    </source>
</evidence>
<feature type="binding site" evidence="11">
    <location>
        <position position="132"/>
    </location>
    <ligand>
        <name>ATP</name>
        <dbReference type="ChEBI" id="CHEBI:30616"/>
    </ligand>
</feature>
<feature type="binding site" evidence="11">
    <location>
        <position position="56"/>
    </location>
    <ligand>
        <name>substrate</name>
    </ligand>
</feature>
<evidence type="ECO:0000256" key="5">
    <source>
        <dbReference type="ARBA" id="ARBA00022723"/>
    </source>
</evidence>
<comment type="pathway">
    <text evidence="3 11">Cofactor biosynthesis; thiamine diphosphate biosynthesis; 4-methyl-5-(2-phosphoethyl)-thiazole from 5-(2-hydroxyethyl)-4-methylthiazole: step 1/1.</text>
</comment>
<evidence type="ECO:0000256" key="2">
    <source>
        <dbReference type="ARBA" id="ARBA00001946"/>
    </source>
</evidence>
<name>A0ABR5Q6H2_9LACO</name>
<keyword evidence="13" id="KW-1185">Reference proteome</keyword>
<keyword evidence="4 11" id="KW-0808">Transferase</keyword>
<proteinExistence type="inferred from homology"/>
<dbReference type="EC" id="2.7.1.50" evidence="11"/>
<evidence type="ECO:0000256" key="1">
    <source>
        <dbReference type="ARBA" id="ARBA00001771"/>
    </source>
</evidence>
<sequence>MAFLVPVLIIIGGSTMQLELLDRLRQINPIVFNISNFVTVQDVANGINAIGASPIMSEEINEAQEMVQLSSAVALNLGAFTMPQIEQIRTVGHLANQCRKPLILDPVAVGAVQYRHNVVLELLNDFDVDIIRGNAGEIAALAGVDWHAKGIDAGNGEDDIAAIVKLCAQKQQCVVILSGTIDVISDGKQVVKISNGTPLFQLHVGSGDMLTSIVGAFAAVSGDYFVAAQSACAVFAIAGQLVAERLNAELPGTFAVQLMDELHLITVDEVQRNLKMEVVK</sequence>
<comment type="catalytic activity">
    <reaction evidence="1 11">
        <text>5-(2-hydroxyethyl)-4-methylthiazole + ATP = 4-methyl-5-(2-phosphooxyethyl)-thiazole + ADP + H(+)</text>
        <dbReference type="Rhea" id="RHEA:24212"/>
        <dbReference type="ChEBI" id="CHEBI:15378"/>
        <dbReference type="ChEBI" id="CHEBI:17957"/>
        <dbReference type="ChEBI" id="CHEBI:30616"/>
        <dbReference type="ChEBI" id="CHEBI:58296"/>
        <dbReference type="ChEBI" id="CHEBI:456216"/>
        <dbReference type="EC" id="2.7.1.50"/>
    </reaction>
</comment>
<dbReference type="NCBIfam" id="NF006830">
    <property type="entry name" value="PRK09355.1"/>
    <property type="match status" value="1"/>
</dbReference>
<comment type="caution">
    <text evidence="12">The sequence shown here is derived from an EMBL/GenBank/DDBJ whole genome shotgun (WGS) entry which is preliminary data.</text>
</comment>
<evidence type="ECO:0000256" key="11">
    <source>
        <dbReference type="HAMAP-Rule" id="MF_00228"/>
    </source>
</evidence>
<dbReference type="Proteomes" id="UP000051884">
    <property type="component" value="Unassembled WGS sequence"/>
</dbReference>
<gene>
    <name evidence="11" type="primary">thiM</name>
    <name evidence="12" type="ORF">IV59_GL001787</name>
</gene>
<dbReference type="HAMAP" id="MF_00228">
    <property type="entry name" value="Thz_kinase"/>
    <property type="match status" value="1"/>
</dbReference>
<dbReference type="InterPro" id="IPR029056">
    <property type="entry name" value="Ribokinase-like"/>
</dbReference>
<keyword evidence="10 11" id="KW-0784">Thiamine biosynthesis</keyword>
<evidence type="ECO:0000256" key="6">
    <source>
        <dbReference type="ARBA" id="ARBA00022741"/>
    </source>
</evidence>
<evidence type="ECO:0000256" key="8">
    <source>
        <dbReference type="ARBA" id="ARBA00022840"/>
    </source>
</evidence>
<keyword evidence="8 11" id="KW-0067">ATP-binding</keyword>
<protein>
    <recommendedName>
        <fullName evidence="11">Hydroxyethylthiazole kinase</fullName>
        <ecNumber evidence="11">2.7.1.50</ecNumber>
    </recommendedName>
    <alternativeName>
        <fullName evidence="11">4-methyl-5-beta-hydroxyethylthiazole kinase</fullName>
        <shortName evidence="11">TH kinase</shortName>
        <shortName evidence="11">Thz kinase</shortName>
    </alternativeName>
</protein>
<comment type="cofactor">
    <cofactor evidence="2 11">
        <name>Mg(2+)</name>
        <dbReference type="ChEBI" id="CHEBI:18420"/>
    </cofactor>
</comment>
<keyword evidence="7 11" id="KW-0418">Kinase</keyword>
<keyword evidence="5 11" id="KW-0479">Metal-binding</keyword>
<feature type="binding site" evidence="11">
    <location>
        <position position="205"/>
    </location>
    <ligand>
        <name>substrate</name>
    </ligand>
</feature>
<evidence type="ECO:0000256" key="10">
    <source>
        <dbReference type="ARBA" id="ARBA00022977"/>
    </source>
</evidence>
<evidence type="ECO:0000256" key="9">
    <source>
        <dbReference type="ARBA" id="ARBA00022842"/>
    </source>
</evidence>
<evidence type="ECO:0000256" key="3">
    <source>
        <dbReference type="ARBA" id="ARBA00004868"/>
    </source>
</evidence>
<comment type="similarity">
    <text evidence="11">Belongs to the Thz kinase family.</text>
</comment>
<keyword evidence="6 11" id="KW-0547">Nucleotide-binding</keyword>
<dbReference type="EMBL" id="JQCH01000005">
    <property type="protein sequence ID" value="KRO10391.1"/>
    <property type="molecule type" value="Genomic_DNA"/>
</dbReference>
<dbReference type="Gene3D" id="3.40.1190.20">
    <property type="match status" value="1"/>
</dbReference>
<comment type="function">
    <text evidence="11">Catalyzes the phosphorylation of the hydroxyl group of 4-methyl-5-beta-hydroxyethylthiazole (THZ).</text>
</comment>
<organism evidence="12 13">
    <name type="scientific">Paucilactobacillus hokkaidonensis</name>
    <dbReference type="NCBI Taxonomy" id="1193095"/>
    <lineage>
        <taxon>Bacteria</taxon>
        <taxon>Bacillati</taxon>
        <taxon>Bacillota</taxon>
        <taxon>Bacilli</taxon>
        <taxon>Lactobacillales</taxon>
        <taxon>Lactobacillaceae</taxon>
        <taxon>Paucilactobacillus</taxon>
    </lineage>
</organism>
<dbReference type="PRINTS" id="PR01099">
    <property type="entry name" value="HYETHTZKNASE"/>
</dbReference>
<accession>A0ABR5Q6H2</accession>
<evidence type="ECO:0000256" key="4">
    <source>
        <dbReference type="ARBA" id="ARBA00022679"/>
    </source>
</evidence>
<dbReference type="PIRSF" id="PIRSF000513">
    <property type="entry name" value="Thz_kinase"/>
    <property type="match status" value="1"/>
</dbReference>
<dbReference type="CDD" id="cd01170">
    <property type="entry name" value="THZ_kinase"/>
    <property type="match status" value="1"/>
</dbReference>
<reference evidence="12 13" key="1">
    <citation type="journal article" date="2015" name="Genome Announc.">
        <title>Expanding the biotechnology potential of lactobacilli through comparative genomics of 213 strains and associated genera.</title>
        <authorList>
            <person name="Sun Z."/>
            <person name="Harris H.M."/>
            <person name="McCann A."/>
            <person name="Guo C."/>
            <person name="Argimon S."/>
            <person name="Zhang W."/>
            <person name="Yang X."/>
            <person name="Jeffery I.B."/>
            <person name="Cooney J.C."/>
            <person name="Kagawa T.F."/>
            <person name="Liu W."/>
            <person name="Song Y."/>
            <person name="Salvetti E."/>
            <person name="Wrobel A."/>
            <person name="Rasinkangas P."/>
            <person name="Parkhill J."/>
            <person name="Rea M.C."/>
            <person name="O'Sullivan O."/>
            <person name="Ritari J."/>
            <person name="Douillard F.P."/>
            <person name="Paul Ross R."/>
            <person name="Yang R."/>
            <person name="Briner A.E."/>
            <person name="Felis G.E."/>
            <person name="de Vos W.M."/>
            <person name="Barrangou R."/>
            <person name="Klaenhammer T.R."/>
            <person name="Caufield P.W."/>
            <person name="Cui Y."/>
            <person name="Zhang H."/>
            <person name="O'Toole P.W."/>
        </authorList>
    </citation>
    <scope>NUCLEOTIDE SEQUENCE [LARGE SCALE GENOMIC DNA]</scope>
    <source>
        <strain evidence="12 13">DSM 26202</strain>
    </source>
</reference>
<keyword evidence="9 11" id="KW-0460">Magnesium</keyword>
<dbReference type="SUPFAM" id="SSF53613">
    <property type="entry name" value="Ribokinase-like"/>
    <property type="match status" value="1"/>
</dbReference>
<dbReference type="InterPro" id="IPR000417">
    <property type="entry name" value="Hyethyz_kinase"/>
</dbReference>
<dbReference type="Pfam" id="PF02110">
    <property type="entry name" value="HK"/>
    <property type="match status" value="1"/>
</dbReference>
<evidence type="ECO:0000313" key="12">
    <source>
        <dbReference type="EMBL" id="KRO10391.1"/>
    </source>
</evidence>
<evidence type="ECO:0000313" key="13">
    <source>
        <dbReference type="Proteomes" id="UP000051884"/>
    </source>
</evidence>
<feature type="binding site" evidence="11">
    <location>
        <position position="178"/>
    </location>
    <ligand>
        <name>ATP</name>
        <dbReference type="ChEBI" id="CHEBI:30616"/>
    </ligand>
</feature>